<evidence type="ECO:0000313" key="1">
    <source>
        <dbReference type="EMBL" id="AFK71809.1"/>
    </source>
</evidence>
<dbReference type="HOGENOM" id="CLU_2719282_0_0_6"/>
<dbReference type="EMBL" id="CP003588">
    <property type="protein sequence ID" value="AFK71809.1"/>
    <property type="molecule type" value="Genomic_DNA"/>
</dbReference>
<gene>
    <name evidence="1" type="ORF">YSA_09315</name>
</gene>
<dbReference type="Proteomes" id="UP000005268">
    <property type="component" value="Chromosome"/>
</dbReference>
<name>I3V238_PSEPU</name>
<dbReference type="AlphaFoldDB" id="I3V238"/>
<organism evidence="1 2">
    <name type="scientific">Pseudomonas putida ND6</name>
    <dbReference type="NCBI Taxonomy" id="231023"/>
    <lineage>
        <taxon>Bacteria</taxon>
        <taxon>Pseudomonadati</taxon>
        <taxon>Pseudomonadota</taxon>
        <taxon>Gammaproteobacteria</taxon>
        <taxon>Pseudomonadales</taxon>
        <taxon>Pseudomonadaceae</taxon>
        <taxon>Pseudomonas</taxon>
    </lineage>
</organism>
<proteinExistence type="predicted"/>
<reference evidence="1 2" key="1">
    <citation type="journal article" date="2012" name="J. Bacteriol.">
        <title>Complete Genome Sequence of the Naphthalene-Degrading Pseudomonas putida Strain ND6.</title>
        <authorList>
            <person name="Li S."/>
            <person name="Zhao H."/>
            <person name="Li Y."/>
            <person name="Niu S."/>
            <person name="Cai B."/>
        </authorList>
    </citation>
    <scope>NUCLEOTIDE SEQUENCE [LARGE SCALE GENOMIC DNA]</scope>
    <source>
        <strain evidence="1 2">ND6</strain>
    </source>
</reference>
<sequence length="72" mass="7963">MQVLLSTYAKWLNSANDWTELAKLEKNVMGTGLNIVHLAPFSHKAFDSNSAILQNASVLGGKPLHSQRHTNF</sequence>
<protein>
    <submittedName>
        <fullName evidence="1">Uncharacterized protein</fullName>
    </submittedName>
</protein>
<accession>I3V238</accession>
<dbReference type="KEGG" id="ppi:YSA_09315"/>
<evidence type="ECO:0000313" key="2">
    <source>
        <dbReference type="Proteomes" id="UP000005268"/>
    </source>
</evidence>